<reference evidence="1 2" key="1">
    <citation type="submission" date="2024-07" db="EMBL/GenBank/DDBJ databases">
        <title>Section-level genome sequencing and comparative genomics of Aspergillus sections Usti and Cavernicolus.</title>
        <authorList>
            <consortium name="Lawrence Berkeley National Laboratory"/>
            <person name="Nybo J.L."/>
            <person name="Vesth T.C."/>
            <person name="Theobald S."/>
            <person name="Frisvad J.C."/>
            <person name="Larsen T.O."/>
            <person name="Kjaerboelling I."/>
            <person name="Rothschild-Mancinelli K."/>
            <person name="Lyhne E.K."/>
            <person name="Kogle M.E."/>
            <person name="Barry K."/>
            <person name="Clum A."/>
            <person name="Na H."/>
            <person name="Ledsgaard L."/>
            <person name="Lin J."/>
            <person name="Lipzen A."/>
            <person name="Kuo A."/>
            <person name="Riley R."/>
            <person name="Mondo S."/>
            <person name="Labutti K."/>
            <person name="Haridas S."/>
            <person name="Pangalinan J."/>
            <person name="Salamov A.A."/>
            <person name="Simmons B.A."/>
            <person name="Magnuson J.K."/>
            <person name="Chen J."/>
            <person name="Drula E."/>
            <person name="Henrissat B."/>
            <person name="Wiebenga A."/>
            <person name="Lubbers R.J."/>
            <person name="Gomes A.C."/>
            <person name="Makela M.R."/>
            <person name="Stajich J."/>
            <person name="Grigoriev I.V."/>
            <person name="Mortensen U.H."/>
            <person name="De Vries R.P."/>
            <person name="Baker S.E."/>
            <person name="Andersen M.R."/>
        </authorList>
    </citation>
    <scope>NUCLEOTIDE SEQUENCE [LARGE SCALE GENOMIC DNA]</scope>
    <source>
        <strain evidence="1 2">CBS 588.65</strain>
    </source>
</reference>
<evidence type="ECO:0000313" key="1">
    <source>
        <dbReference type="EMBL" id="KAL2814044.1"/>
    </source>
</evidence>
<dbReference type="SUPFAM" id="SSF56112">
    <property type="entry name" value="Protein kinase-like (PK-like)"/>
    <property type="match status" value="1"/>
</dbReference>
<dbReference type="Proteomes" id="UP001610334">
    <property type="component" value="Unassembled WGS sequence"/>
</dbReference>
<keyword evidence="2" id="KW-1185">Reference proteome</keyword>
<evidence type="ECO:0000313" key="2">
    <source>
        <dbReference type="Proteomes" id="UP001610334"/>
    </source>
</evidence>
<gene>
    <name evidence="1" type="ORF">BJX63DRAFT_393351</name>
</gene>
<dbReference type="EMBL" id="JBFXLT010000036">
    <property type="protein sequence ID" value="KAL2814044.1"/>
    <property type="molecule type" value="Genomic_DNA"/>
</dbReference>
<proteinExistence type="predicted"/>
<dbReference type="Gene3D" id="1.10.510.10">
    <property type="entry name" value="Transferase(Phosphotransferase) domain 1"/>
    <property type="match status" value="1"/>
</dbReference>
<sequence>MDPILRQGELTGKTIPVLYAHWLLGDRLACKTRVHYDYSSDDAGETYDQHEVYEATLADKEPEADKLHKPPLQVGMPAIIKVKTQLEHWSNEPDCGKCSDEIWREINNLKALTDAGCEHTPKLIDWGITHQSRDETLPGGYFAFIVMEKLPGKDLSDFDEMKKSEQHRVQLAFLEAIWNFTKCKFTHWDPRLPNLIWDPDKQKCYIVDLEDAEHNPEQAAEGFSIDSWNTLRAWQLVRGSDRKWMPIYSKEKLVQYWKKRIGMSPVRRNPKPRPPWRP</sequence>
<accession>A0ABR4HEY2</accession>
<dbReference type="InterPro" id="IPR011009">
    <property type="entry name" value="Kinase-like_dom_sf"/>
</dbReference>
<protein>
    <recommendedName>
        <fullName evidence="3">Aminoglycoside phosphotransferase domain-containing protein</fullName>
    </recommendedName>
</protein>
<comment type="caution">
    <text evidence="1">The sequence shown here is derived from an EMBL/GenBank/DDBJ whole genome shotgun (WGS) entry which is preliminary data.</text>
</comment>
<name>A0ABR4HEY2_9EURO</name>
<evidence type="ECO:0008006" key="3">
    <source>
        <dbReference type="Google" id="ProtNLM"/>
    </source>
</evidence>
<organism evidence="1 2">
    <name type="scientific">Aspergillus granulosus</name>
    <dbReference type="NCBI Taxonomy" id="176169"/>
    <lineage>
        <taxon>Eukaryota</taxon>
        <taxon>Fungi</taxon>
        <taxon>Dikarya</taxon>
        <taxon>Ascomycota</taxon>
        <taxon>Pezizomycotina</taxon>
        <taxon>Eurotiomycetes</taxon>
        <taxon>Eurotiomycetidae</taxon>
        <taxon>Eurotiales</taxon>
        <taxon>Aspergillaceae</taxon>
        <taxon>Aspergillus</taxon>
        <taxon>Aspergillus subgen. Nidulantes</taxon>
    </lineage>
</organism>